<keyword evidence="2" id="KW-1185">Reference proteome</keyword>
<protein>
    <recommendedName>
        <fullName evidence="3">Transposase</fullName>
    </recommendedName>
</protein>
<evidence type="ECO:0008006" key="3">
    <source>
        <dbReference type="Google" id="ProtNLM"/>
    </source>
</evidence>
<evidence type="ECO:0000313" key="2">
    <source>
        <dbReference type="Proteomes" id="UP001436297"/>
    </source>
</evidence>
<name>A0ABZ3EB71_9STAP</name>
<gene>
    <name evidence="1" type="ORF">QQM35_07965</name>
</gene>
<dbReference type="RefSeq" id="WP_251516758.1">
    <property type="nucleotide sequence ID" value="NZ_CP128355.1"/>
</dbReference>
<organism evidence="1 2">
    <name type="scientific">Staphylococcus hsinchuensis</name>
    <dbReference type="NCBI Taxonomy" id="3051183"/>
    <lineage>
        <taxon>Bacteria</taxon>
        <taxon>Bacillati</taxon>
        <taxon>Bacillota</taxon>
        <taxon>Bacilli</taxon>
        <taxon>Bacillales</taxon>
        <taxon>Staphylococcaceae</taxon>
        <taxon>Staphylococcus</taxon>
    </lineage>
</organism>
<sequence>MKDAYTMHDKEVLDRLANMHINFSNEASFKKYHQAMQIHDMDYLRDLLNDVCNSNDVTQTM</sequence>
<reference evidence="1 2" key="1">
    <citation type="journal article" date="2024" name="Pathogens">
        <title>Staphylococcus hsinchuensis sp. nov., Isolated from Soymilk.</title>
        <authorList>
            <person name="Wang Y.T."/>
            <person name="Lin Y.C."/>
            <person name="Hsieh Y.H."/>
            <person name="Lin Y.T."/>
            <person name="Hamada M."/>
            <person name="Chen C.C."/>
            <person name="Liou J.S."/>
            <person name="Lee A.Y."/>
            <person name="Zhang W.L."/>
            <person name="Chen Y.T."/>
            <person name="Huang C.H."/>
        </authorList>
    </citation>
    <scope>NUCLEOTIDE SEQUENCE [LARGE SCALE GENOMIC DNA]</scope>
    <source>
        <strain evidence="1 2">H164</strain>
    </source>
</reference>
<dbReference type="EMBL" id="CP128355">
    <property type="protein sequence ID" value="XAF70005.1"/>
    <property type="molecule type" value="Genomic_DNA"/>
</dbReference>
<proteinExistence type="predicted"/>
<dbReference type="Proteomes" id="UP001436297">
    <property type="component" value="Chromosome"/>
</dbReference>
<accession>A0ABZ3EB71</accession>
<evidence type="ECO:0000313" key="1">
    <source>
        <dbReference type="EMBL" id="XAF70005.1"/>
    </source>
</evidence>